<evidence type="ECO:0000256" key="2">
    <source>
        <dbReference type="ARBA" id="ARBA00009500"/>
    </source>
</evidence>
<dbReference type="FunFam" id="2.30.39.10:FF:000030">
    <property type="entry name" value="Serpin 2"/>
    <property type="match status" value="1"/>
</dbReference>
<evidence type="ECO:0000313" key="12">
    <source>
        <dbReference type="Proteomes" id="UP001154078"/>
    </source>
</evidence>
<feature type="chain" id="PRO_5040422818" description="Serpin domain-containing protein" evidence="9">
    <location>
        <begin position="19"/>
        <end position="859"/>
    </location>
</feature>
<evidence type="ECO:0000256" key="3">
    <source>
        <dbReference type="ARBA" id="ARBA00022525"/>
    </source>
</evidence>
<dbReference type="CDD" id="cd19578">
    <property type="entry name" value="serpinK_insect_SRPN2-like"/>
    <property type="match status" value="1"/>
</dbReference>
<dbReference type="SMART" id="SM00093">
    <property type="entry name" value="SERPIN"/>
    <property type="match status" value="2"/>
</dbReference>
<evidence type="ECO:0000256" key="8">
    <source>
        <dbReference type="RuleBase" id="RU000411"/>
    </source>
</evidence>
<dbReference type="InterPro" id="IPR042178">
    <property type="entry name" value="Serpin_sf_1"/>
</dbReference>
<comment type="subcellular location">
    <subcellularLocation>
        <location evidence="1">Secreted</location>
    </subcellularLocation>
</comment>
<evidence type="ECO:0000256" key="9">
    <source>
        <dbReference type="SAM" id="SignalP"/>
    </source>
</evidence>
<keyword evidence="4" id="KW-0646">Protease inhibitor</keyword>
<dbReference type="Gene3D" id="3.30.497.10">
    <property type="entry name" value="Antithrombin, subunit I, domain 2"/>
    <property type="match status" value="2"/>
</dbReference>
<evidence type="ECO:0000256" key="6">
    <source>
        <dbReference type="ARBA" id="ARBA00022900"/>
    </source>
</evidence>
<name>A0A9P0BF72_BRAAE</name>
<reference evidence="11" key="1">
    <citation type="submission" date="2021-12" db="EMBL/GenBank/DDBJ databases">
        <authorList>
            <person name="King R."/>
        </authorList>
    </citation>
    <scope>NUCLEOTIDE SEQUENCE</scope>
</reference>
<dbReference type="Pfam" id="PF00079">
    <property type="entry name" value="Serpin"/>
    <property type="match status" value="2"/>
</dbReference>
<keyword evidence="3" id="KW-0964">Secreted</keyword>
<evidence type="ECO:0000256" key="5">
    <source>
        <dbReference type="ARBA" id="ARBA00022729"/>
    </source>
</evidence>
<dbReference type="InterPro" id="IPR042185">
    <property type="entry name" value="Serpin_sf_2"/>
</dbReference>
<dbReference type="PROSITE" id="PS00284">
    <property type="entry name" value="SERPIN"/>
    <property type="match status" value="1"/>
</dbReference>
<protein>
    <recommendedName>
        <fullName evidence="10">Serpin domain-containing protein</fullName>
    </recommendedName>
</protein>
<organism evidence="11 12">
    <name type="scientific">Brassicogethes aeneus</name>
    <name type="common">Rape pollen beetle</name>
    <name type="synonym">Meligethes aeneus</name>
    <dbReference type="NCBI Taxonomy" id="1431903"/>
    <lineage>
        <taxon>Eukaryota</taxon>
        <taxon>Metazoa</taxon>
        <taxon>Ecdysozoa</taxon>
        <taxon>Arthropoda</taxon>
        <taxon>Hexapoda</taxon>
        <taxon>Insecta</taxon>
        <taxon>Pterygota</taxon>
        <taxon>Neoptera</taxon>
        <taxon>Endopterygota</taxon>
        <taxon>Coleoptera</taxon>
        <taxon>Polyphaga</taxon>
        <taxon>Cucujiformia</taxon>
        <taxon>Nitidulidae</taxon>
        <taxon>Meligethinae</taxon>
        <taxon>Brassicogethes</taxon>
    </lineage>
</organism>
<dbReference type="GO" id="GO:0004867">
    <property type="term" value="F:serine-type endopeptidase inhibitor activity"/>
    <property type="evidence" value="ECO:0007669"/>
    <property type="project" value="UniProtKB-KW"/>
</dbReference>
<gene>
    <name evidence="11" type="ORF">MELIAE_LOCUS11351</name>
</gene>
<keyword evidence="7" id="KW-0325">Glycoprotein</keyword>
<dbReference type="OrthoDB" id="671595at2759"/>
<dbReference type="SUPFAM" id="SSF56574">
    <property type="entry name" value="Serpins"/>
    <property type="match status" value="2"/>
</dbReference>
<dbReference type="InterPro" id="IPR000215">
    <property type="entry name" value="Serpin_fam"/>
</dbReference>
<keyword evidence="6" id="KW-0722">Serine protease inhibitor</keyword>
<dbReference type="PANTHER" id="PTHR11461:SF357">
    <property type="entry name" value="SERINE PROTEASE INHIBITOR 27A"/>
    <property type="match status" value="1"/>
</dbReference>
<evidence type="ECO:0000256" key="1">
    <source>
        <dbReference type="ARBA" id="ARBA00004613"/>
    </source>
</evidence>
<dbReference type="InterPro" id="IPR023795">
    <property type="entry name" value="Serpin_CS"/>
</dbReference>
<dbReference type="GO" id="GO:0005615">
    <property type="term" value="C:extracellular space"/>
    <property type="evidence" value="ECO:0007669"/>
    <property type="project" value="InterPro"/>
</dbReference>
<dbReference type="AlphaFoldDB" id="A0A9P0BF72"/>
<evidence type="ECO:0000313" key="11">
    <source>
        <dbReference type="EMBL" id="CAH0562150.1"/>
    </source>
</evidence>
<sequence length="859" mass="97716">MLLYFFAGLFCLIQPGLLQDILQSYDEDSFYPPTGPQIDSLDWQLIKEISPKYKNVLISPISLKLVLALLYEGSAGETEREFQNVLQFDKKEVVRKFFNATLNSLQASERKEYILNLGTRIFLDSQLQPQQKFLSIANDAYQTKVEPTNFDDAKNSSIAINSWIQTLTNGKVQEIVKPDDLTKSIMVIANAIYFKGTWTHQFAKNETHISKFYVQGKETVEVPFMSTTEGFYIHENTDLDASFLRLPYKGRKYSLWIILPNSKGGLPDMIKKINTMHIYDALFYAFKRNVHVTIPKFKFSFQENYVNVLRKFGLKQMFQNTASFPGIVKGSKDVLRMLQVSEILQKTGIELDEEGSVVFSATGVNIGNKFGEPLYRFNASHPFMFFLYEETTSSILFVGKVENPLETGTRFSQEPPKAAAAAVNKPAAASQQPLSNEAADAQLLNQYTPVHQFLQPQALDEIPQFSIQDQNQNENINLSDERHIFFDIALLKELAKTNENVLVSPLSIKTTLAMVLEGSKGICAEEIQKTLRIGSLAQARSYLKAILHVLKDTRYVESANAVFVSKKVQVYKDYQNKLQDYKGFIESLDFNNVPLAVQTINKWVNDLTKGAIPTIIGTDNIHKDFTVVLANALYFKGKWKTAFDEKSTRRDYFYLENGGRREVNMMQVSNNFNYQYNKNLHAEAVEIPYEDDFSMLIVMPAEGNNVENLATDMQKPSDIIADLKQTELNLAIPKFDMDYSKNLVDILKPLGVRTIFTHEANLTGIVPNDNIRVNNIVHKTKIQVDEQGTKAAAATGVIVIPLIGSTARKVVINRPFIYFIYHRETRAIIFEGIFRHPQMDFQRTLPPNLSSRGNFYTFQ</sequence>
<evidence type="ECO:0000256" key="7">
    <source>
        <dbReference type="ARBA" id="ARBA00023180"/>
    </source>
</evidence>
<evidence type="ECO:0000259" key="10">
    <source>
        <dbReference type="SMART" id="SM00093"/>
    </source>
</evidence>
<comment type="similarity">
    <text evidence="2 8">Belongs to the serpin family.</text>
</comment>
<feature type="signal peptide" evidence="9">
    <location>
        <begin position="1"/>
        <end position="18"/>
    </location>
</feature>
<dbReference type="InterPro" id="IPR036186">
    <property type="entry name" value="Serpin_sf"/>
</dbReference>
<evidence type="ECO:0000256" key="4">
    <source>
        <dbReference type="ARBA" id="ARBA00022690"/>
    </source>
</evidence>
<keyword evidence="12" id="KW-1185">Reference proteome</keyword>
<accession>A0A9P0BF72</accession>
<dbReference type="InterPro" id="IPR023796">
    <property type="entry name" value="Serpin_dom"/>
</dbReference>
<feature type="domain" description="Serpin" evidence="10">
    <location>
        <begin position="488"/>
        <end position="837"/>
    </location>
</feature>
<keyword evidence="5 9" id="KW-0732">Signal</keyword>
<dbReference type="Proteomes" id="UP001154078">
    <property type="component" value="Chromosome 8"/>
</dbReference>
<dbReference type="Gene3D" id="2.30.39.10">
    <property type="entry name" value="Alpha-1-antitrypsin, domain 1"/>
    <property type="match status" value="2"/>
</dbReference>
<dbReference type="PANTHER" id="PTHR11461">
    <property type="entry name" value="SERINE PROTEASE INHIBITOR, SERPIN"/>
    <property type="match status" value="1"/>
</dbReference>
<proteinExistence type="inferred from homology"/>
<feature type="domain" description="Serpin" evidence="10">
    <location>
        <begin position="44"/>
        <end position="404"/>
    </location>
</feature>
<dbReference type="EMBL" id="OV121139">
    <property type="protein sequence ID" value="CAH0562150.1"/>
    <property type="molecule type" value="Genomic_DNA"/>
</dbReference>